<name>A0A1F6MDP0_9BACT</name>
<dbReference type="Gene3D" id="3.30.460.10">
    <property type="entry name" value="Beta Polymerase, domain 2"/>
    <property type="match status" value="1"/>
</dbReference>
<reference evidence="2 3" key="1">
    <citation type="journal article" date="2016" name="Nat. Commun.">
        <title>Thousands of microbial genomes shed light on interconnected biogeochemical processes in an aquifer system.</title>
        <authorList>
            <person name="Anantharaman K."/>
            <person name="Brown C.T."/>
            <person name="Hug L.A."/>
            <person name="Sharon I."/>
            <person name="Castelle C.J."/>
            <person name="Probst A.J."/>
            <person name="Thomas B.C."/>
            <person name="Singh A."/>
            <person name="Wilkins M.J."/>
            <person name="Karaoz U."/>
            <person name="Brodie E.L."/>
            <person name="Williams K.H."/>
            <person name="Hubbard S.S."/>
            <person name="Banfield J.F."/>
        </authorList>
    </citation>
    <scope>NUCLEOTIDE SEQUENCE [LARGE SCALE GENOMIC DNA]</scope>
</reference>
<dbReference type="GO" id="GO:0016779">
    <property type="term" value="F:nucleotidyltransferase activity"/>
    <property type="evidence" value="ECO:0007669"/>
    <property type="project" value="InterPro"/>
</dbReference>
<gene>
    <name evidence="2" type="ORF">A3C90_01995</name>
</gene>
<dbReference type="InterPro" id="IPR043519">
    <property type="entry name" value="NT_sf"/>
</dbReference>
<feature type="domain" description="Polymerase nucleotidyl transferase" evidence="1">
    <location>
        <begin position="2"/>
        <end position="45"/>
    </location>
</feature>
<evidence type="ECO:0000259" key="1">
    <source>
        <dbReference type="Pfam" id="PF01909"/>
    </source>
</evidence>
<accession>A0A1F6MDP0</accession>
<sequence length="71" mass="8157">WATGKQHKWSDIDIAVVSPKFTDWFNKTRLLARPIGSDFADVEPHGFHPKDFKPEESAVVEEILKHGVRIM</sequence>
<feature type="non-terminal residue" evidence="2">
    <location>
        <position position="1"/>
    </location>
</feature>
<dbReference type="AlphaFoldDB" id="A0A1F6MDP0"/>
<dbReference type="EMBL" id="MFQE01000063">
    <property type="protein sequence ID" value="OGH69777.1"/>
    <property type="molecule type" value="Genomic_DNA"/>
</dbReference>
<dbReference type="CDD" id="cd05403">
    <property type="entry name" value="NT_KNTase_like"/>
    <property type="match status" value="1"/>
</dbReference>
<dbReference type="SUPFAM" id="SSF81301">
    <property type="entry name" value="Nucleotidyltransferase"/>
    <property type="match status" value="1"/>
</dbReference>
<dbReference type="Proteomes" id="UP000177457">
    <property type="component" value="Unassembled WGS sequence"/>
</dbReference>
<organism evidence="2 3">
    <name type="scientific">Candidatus Magasanikbacteria bacterium RIFCSPHIGHO2_02_FULL_51_14</name>
    <dbReference type="NCBI Taxonomy" id="1798683"/>
    <lineage>
        <taxon>Bacteria</taxon>
        <taxon>Candidatus Magasanikiibacteriota</taxon>
    </lineage>
</organism>
<dbReference type="Pfam" id="PF01909">
    <property type="entry name" value="NTP_transf_2"/>
    <property type="match status" value="1"/>
</dbReference>
<evidence type="ECO:0000313" key="3">
    <source>
        <dbReference type="Proteomes" id="UP000177457"/>
    </source>
</evidence>
<protein>
    <recommendedName>
        <fullName evidence="1">Polymerase nucleotidyl transferase domain-containing protein</fullName>
    </recommendedName>
</protein>
<dbReference type="STRING" id="1798683.A3C90_01995"/>
<proteinExistence type="predicted"/>
<dbReference type="InterPro" id="IPR002934">
    <property type="entry name" value="Polymerase_NTP_transf_dom"/>
</dbReference>
<comment type="caution">
    <text evidence="2">The sequence shown here is derived from an EMBL/GenBank/DDBJ whole genome shotgun (WGS) entry which is preliminary data.</text>
</comment>
<evidence type="ECO:0000313" key="2">
    <source>
        <dbReference type="EMBL" id="OGH69777.1"/>
    </source>
</evidence>